<keyword evidence="9" id="KW-0496">Mitochondrion</keyword>
<dbReference type="InterPro" id="IPR024079">
    <property type="entry name" value="MetalloPept_cat_dom_sf"/>
</dbReference>
<dbReference type="PANTHER" id="PTHR11804">
    <property type="entry name" value="PROTEASE M3 THIMET OLIGOPEPTIDASE-RELATED"/>
    <property type="match status" value="1"/>
</dbReference>
<feature type="domain" description="Peptidase M3A/M3B catalytic" evidence="11">
    <location>
        <begin position="129"/>
        <end position="563"/>
    </location>
</feature>
<accession>A0ABM0MMP7</accession>
<dbReference type="CDD" id="cd06457">
    <property type="entry name" value="M3A_MIP"/>
    <property type="match status" value="1"/>
</dbReference>
<keyword evidence="4 10" id="KW-0479">Metal-binding</keyword>
<evidence type="ECO:0000313" key="13">
    <source>
        <dbReference type="RefSeq" id="XP_006821288.1"/>
    </source>
</evidence>
<keyword evidence="3 10" id="KW-0645">Protease</keyword>
<evidence type="ECO:0000259" key="11">
    <source>
        <dbReference type="Pfam" id="PF01432"/>
    </source>
</evidence>
<evidence type="ECO:0000256" key="5">
    <source>
        <dbReference type="ARBA" id="ARBA00022801"/>
    </source>
</evidence>
<evidence type="ECO:0000256" key="3">
    <source>
        <dbReference type="ARBA" id="ARBA00022670"/>
    </source>
</evidence>
<evidence type="ECO:0000256" key="4">
    <source>
        <dbReference type="ARBA" id="ARBA00022723"/>
    </source>
</evidence>
<keyword evidence="5 10" id="KW-0378">Hydrolase</keyword>
<organism evidence="12 13">
    <name type="scientific">Saccoglossus kowalevskii</name>
    <name type="common">Acorn worm</name>
    <dbReference type="NCBI Taxonomy" id="10224"/>
    <lineage>
        <taxon>Eukaryota</taxon>
        <taxon>Metazoa</taxon>
        <taxon>Hemichordata</taxon>
        <taxon>Enteropneusta</taxon>
        <taxon>Harrimaniidae</taxon>
        <taxon>Saccoglossus</taxon>
    </lineage>
</organism>
<comment type="similarity">
    <text evidence="2 10">Belongs to the peptidase M3 family.</text>
</comment>
<gene>
    <name evidence="13" type="primary">LOC102800854</name>
</gene>
<keyword evidence="7" id="KW-0809">Transit peptide</keyword>
<dbReference type="Pfam" id="PF01432">
    <property type="entry name" value="Peptidase_M3"/>
    <property type="match status" value="1"/>
</dbReference>
<name>A0ABM0MMP7_SACKO</name>
<evidence type="ECO:0000256" key="9">
    <source>
        <dbReference type="ARBA" id="ARBA00023128"/>
    </source>
</evidence>
<feature type="non-terminal residue" evidence="13">
    <location>
        <position position="1"/>
    </location>
</feature>
<dbReference type="InterPro" id="IPR001567">
    <property type="entry name" value="Pept_M3A_M3B_dom"/>
</dbReference>
<keyword evidence="6 10" id="KW-0862">Zinc</keyword>
<evidence type="ECO:0000256" key="2">
    <source>
        <dbReference type="ARBA" id="ARBA00006040"/>
    </source>
</evidence>
<dbReference type="Gene3D" id="1.10.1370.10">
    <property type="entry name" value="Neurolysin, domain 3"/>
    <property type="match status" value="1"/>
</dbReference>
<evidence type="ECO:0000256" key="1">
    <source>
        <dbReference type="ARBA" id="ARBA00004173"/>
    </source>
</evidence>
<keyword evidence="8 10" id="KW-0482">Metalloprotease</keyword>
<comment type="subcellular location">
    <subcellularLocation>
        <location evidence="1">Mitochondrion</location>
    </subcellularLocation>
</comment>
<evidence type="ECO:0000256" key="8">
    <source>
        <dbReference type="ARBA" id="ARBA00023049"/>
    </source>
</evidence>
<dbReference type="Proteomes" id="UP000694865">
    <property type="component" value="Unplaced"/>
</dbReference>
<evidence type="ECO:0000256" key="10">
    <source>
        <dbReference type="RuleBase" id="RU003435"/>
    </source>
</evidence>
<dbReference type="InterPro" id="IPR033851">
    <property type="entry name" value="M3A_MIP"/>
</dbReference>
<protein>
    <submittedName>
        <fullName evidence="13">Mitochondrial intermediate peptidase-like</fullName>
    </submittedName>
</protein>
<dbReference type="InterPro" id="IPR024077">
    <property type="entry name" value="Neurolysin/TOP_dom2"/>
</dbReference>
<evidence type="ECO:0000313" key="12">
    <source>
        <dbReference type="Proteomes" id="UP000694865"/>
    </source>
</evidence>
<evidence type="ECO:0000256" key="6">
    <source>
        <dbReference type="ARBA" id="ARBA00022833"/>
    </source>
</evidence>
<dbReference type="PANTHER" id="PTHR11804:SF79">
    <property type="entry name" value="MITOCHONDRIAL INTERMEDIATE PEPTIDASE"/>
    <property type="match status" value="1"/>
</dbReference>
<dbReference type="Gene3D" id="3.40.390.10">
    <property type="entry name" value="Collagenase (Catalytic Domain)"/>
    <property type="match status" value="1"/>
</dbReference>
<dbReference type="GeneID" id="102800854"/>
<dbReference type="RefSeq" id="XP_006821288.1">
    <property type="nucleotide sequence ID" value="XM_006821225.1"/>
</dbReference>
<evidence type="ECO:0000256" key="7">
    <source>
        <dbReference type="ARBA" id="ARBA00022946"/>
    </source>
</evidence>
<dbReference type="SUPFAM" id="SSF55486">
    <property type="entry name" value="Metalloproteases ('zincins'), catalytic domain"/>
    <property type="match status" value="1"/>
</dbReference>
<keyword evidence="12" id="KW-1185">Reference proteome</keyword>
<comment type="cofactor">
    <cofactor evidence="10">
        <name>Zn(2+)</name>
        <dbReference type="ChEBI" id="CHEBI:29105"/>
    </cofactor>
    <text evidence="10">Binds 1 zinc ion.</text>
</comment>
<reference evidence="13" key="1">
    <citation type="submission" date="2025-08" db="UniProtKB">
        <authorList>
            <consortium name="RefSeq"/>
        </authorList>
    </citation>
    <scope>IDENTIFICATION</scope>
    <source>
        <tissue evidence="13">Testes</tissue>
    </source>
</reference>
<dbReference type="InterPro" id="IPR045090">
    <property type="entry name" value="Pept_M3A_M3B"/>
</dbReference>
<proteinExistence type="inferred from homology"/>
<sequence length="569" mass="64877">EPYGFKIAQHKCLEEVERLVKDAVNSPTTPELVTIFDKLSDALCRVADLADFVRVAHPKIEYIEAAEDACFSVGNMVEKLNTNVRLHESLRKLLSNESVLQSMDKESRRVAELFLFDFEQSGIHLSAGKVREIAYKIFLYPNPQQEAILSKLLTARFELANLVGYPTYAHRALKSSLAKDPENVMKFLEKTADKVHDRARTEISQLKAIKRQFNSTNPDIMPWDLPYYTGIAKHQKFDLNSMEYAPYFSLGTCMEGLSYILTCLYGIQLKEEKTKLGEVWASDVRKLAVLHESEGLLGYIYCDLFERVGKSQQDCHFTIRGGRRLDDGSYQFPVVVLMCSFPTPTKAIPSLLSHSMVENLFHEMGHAMHSMLARTTYQHVTGTRCATDFAEVPSVLMEYFANDYRVLKLFAKHYKTGETIPEELITKLCSSKKMFAACELEQQVYYSILDQIYHGKHPLKLTTAELLAEIQNKYSCLPYIKDTAWQLRFGHLVGYGAKYYSYLLSRAVASSLWHQCFKNNPLNRQVGEDYRRKMLAFGGGEEPSILVQNMLGKELSTSQLVESLIQDAL</sequence>